<protein>
    <submittedName>
        <fullName evidence="1">Uncharacterized protein</fullName>
    </submittedName>
</protein>
<name>A0A1N7LEJ5_9RHOB</name>
<dbReference type="EMBL" id="FTOQ01000002">
    <property type="protein sequence ID" value="SIS72213.1"/>
    <property type="molecule type" value="Genomic_DNA"/>
</dbReference>
<dbReference type="AlphaFoldDB" id="A0A1N7LEJ5"/>
<organism evidence="1 2">
    <name type="scientific">Roseivivax lentus</name>
    <dbReference type="NCBI Taxonomy" id="633194"/>
    <lineage>
        <taxon>Bacteria</taxon>
        <taxon>Pseudomonadati</taxon>
        <taxon>Pseudomonadota</taxon>
        <taxon>Alphaproteobacteria</taxon>
        <taxon>Rhodobacterales</taxon>
        <taxon>Roseobacteraceae</taxon>
        <taxon>Roseivivax</taxon>
    </lineage>
</organism>
<reference evidence="2" key="1">
    <citation type="submission" date="2017-01" db="EMBL/GenBank/DDBJ databases">
        <authorList>
            <person name="Varghese N."/>
            <person name="Submissions S."/>
        </authorList>
    </citation>
    <scope>NUCLEOTIDE SEQUENCE [LARGE SCALE GENOMIC DNA]</scope>
    <source>
        <strain evidence="2">DSM 29430</strain>
    </source>
</reference>
<proteinExistence type="predicted"/>
<dbReference type="STRING" id="633194.SAMN05421759_102633"/>
<dbReference type="Pfam" id="PF14337">
    <property type="entry name" value="Abi_alpha"/>
    <property type="match status" value="1"/>
</dbReference>
<dbReference type="RefSeq" id="WP_143526095.1">
    <property type="nucleotide sequence ID" value="NZ_FTOQ01000002.1"/>
</dbReference>
<accession>A0A1N7LEJ5</accession>
<gene>
    <name evidence="1" type="ORF">SAMN05421759_102633</name>
</gene>
<dbReference type="OrthoDB" id="7847964at2"/>
<evidence type="ECO:0000313" key="2">
    <source>
        <dbReference type="Proteomes" id="UP000186684"/>
    </source>
</evidence>
<sequence length="302" mass="33506">MNDDDGSQDSLANNLSPIALDVAKAATGGLLAGISDSSGDVWGALIGDRLKAWRYRNWVNGLEKTADHIRQKGVNLNDARQLPNGDMLVLFDGISKEEDEDLSDMWARLIAEEMTEGETASLSARSVASVIEQMSPASARVFLLLSKEEKLENITRKLNAFGAKELFPLSAEEEKIDEEALKKELTGLKLELKNKWDRIHESSELVEANLEIAKAELMRLNLIERKEIPVYFDSNPFHDGFKLDAPSLDSVIEKLQEQVKELVDSRTLSGKHPFLDKLYGGKGTNFRLSISGKVIAKKLALI</sequence>
<dbReference type="InterPro" id="IPR025506">
    <property type="entry name" value="Abi_alpha"/>
</dbReference>
<keyword evidence="2" id="KW-1185">Reference proteome</keyword>
<evidence type="ECO:0000313" key="1">
    <source>
        <dbReference type="EMBL" id="SIS72213.1"/>
    </source>
</evidence>
<dbReference type="Proteomes" id="UP000186684">
    <property type="component" value="Unassembled WGS sequence"/>
</dbReference>